<organism evidence="9 10">
    <name type="scientific">Polycladomyces subterraneus</name>
    <dbReference type="NCBI Taxonomy" id="1016997"/>
    <lineage>
        <taxon>Bacteria</taxon>
        <taxon>Bacillati</taxon>
        <taxon>Bacillota</taxon>
        <taxon>Bacilli</taxon>
        <taxon>Bacillales</taxon>
        <taxon>Thermoactinomycetaceae</taxon>
        <taxon>Polycladomyces</taxon>
    </lineage>
</organism>
<comment type="caution">
    <text evidence="9">The sequence shown here is derived from an EMBL/GenBank/DDBJ whole genome shotgun (WGS) entry which is preliminary data.</text>
</comment>
<feature type="transmembrane region" description="Helical" evidence="8">
    <location>
        <begin position="234"/>
        <end position="250"/>
    </location>
</feature>
<feature type="transmembrane region" description="Helical" evidence="8">
    <location>
        <begin position="67"/>
        <end position="86"/>
    </location>
</feature>
<dbReference type="RefSeq" id="WP_301237992.1">
    <property type="nucleotide sequence ID" value="NZ_JANRHH010000021.1"/>
</dbReference>
<dbReference type="Pfam" id="PF03591">
    <property type="entry name" value="AzlC"/>
    <property type="match status" value="1"/>
</dbReference>
<feature type="transmembrane region" description="Helical" evidence="8">
    <location>
        <begin position="188"/>
        <end position="204"/>
    </location>
</feature>
<keyword evidence="3" id="KW-0813">Transport</keyword>
<evidence type="ECO:0000256" key="6">
    <source>
        <dbReference type="ARBA" id="ARBA00022989"/>
    </source>
</evidence>
<protein>
    <submittedName>
        <fullName evidence="9">AzlC family ABC transporter permease</fullName>
    </submittedName>
</protein>
<dbReference type="PANTHER" id="PTHR34979">
    <property type="entry name" value="INNER MEMBRANE PROTEIN YGAZ"/>
    <property type="match status" value="1"/>
</dbReference>
<keyword evidence="7 8" id="KW-0472">Membrane</keyword>
<evidence type="ECO:0000313" key="9">
    <source>
        <dbReference type="EMBL" id="MDN4593269.1"/>
    </source>
</evidence>
<feature type="transmembrane region" description="Helical" evidence="8">
    <location>
        <begin position="98"/>
        <end position="117"/>
    </location>
</feature>
<evidence type="ECO:0000256" key="1">
    <source>
        <dbReference type="ARBA" id="ARBA00004651"/>
    </source>
</evidence>
<keyword evidence="4" id="KW-1003">Cell membrane</keyword>
<evidence type="ECO:0000256" key="4">
    <source>
        <dbReference type="ARBA" id="ARBA00022475"/>
    </source>
</evidence>
<feature type="transmembrane region" description="Helical" evidence="8">
    <location>
        <begin position="34"/>
        <end position="55"/>
    </location>
</feature>
<evidence type="ECO:0000256" key="5">
    <source>
        <dbReference type="ARBA" id="ARBA00022692"/>
    </source>
</evidence>
<keyword evidence="10" id="KW-1185">Reference proteome</keyword>
<dbReference type="PANTHER" id="PTHR34979:SF1">
    <property type="entry name" value="INNER MEMBRANE PROTEIN YGAZ"/>
    <property type="match status" value="1"/>
</dbReference>
<gene>
    <name evidence="9" type="ORF">NWF35_05020</name>
</gene>
<comment type="subcellular location">
    <subcellularLocation>
        <location evidence="1">Cell membrane</location>
        <topology evidence="1">Multi-pass membrane protein</topology>
    </subcellularLocation>
</comment>
<evidence type="ECO:0000313" key="10">
    <source>
        <dbReference type="Proteomes" id="UP001174196"/>
    </source>
</evidence>
<feature type="transmembrane region" description="Helical" evidence="8">
    <location>
        <begin position="153"/>
        <end position="176"/>
    </location>
</feature>
<accession>A0ABT8IKI3</accession>
<comment type="similarity">
    <text evidence="2">Belongs to the AzlC family.</text>
</comment>
<dbReference type="EMBL" id="JANRHH010000021">
    <property type="protein sequence ID" value="MDN4593269.1"/>
    <property type="molecule type" value="Genomic_DNA"/>
</dbReference>
<evidence type="ECO:0000256" key="3">
    <source>
        <dbReference type="ARBA" id="ARBA00022448"/>
    </source>
</evidence>
<sequence>MNQKINKVYHLIKKGVIPIAKNTHTQKITVKSEFTAGVLSAIPIVVGYLPIAVAFGMIAQQSGIPPLLSVCMSGLVYAGASQFMAVNMLSTGAGALEIVLATFVLNFRHFVMGLSLMNKLKKMPVAWKIAVSSGITDETFAVASLKKDMIGKWFLAGLVLTSYVTWVIGTLIGGLLSQVIPPSISESMSVALYAMFIGLLIPAVRENGKWGMIALISMGLNTVLGMFLSSGWSIVLSTVLGGLAGVWLMRRKKG</sequence>
<evidence type="ECO:0000256" key="2">
    <source>
        <dbReference type="ARBA" id="ARBA00010735"/>
    </source>
</evidence>
<keyword evidence="5 8" id="KW-0812">Transmembrane</keyword>
<evidence type="ECO:0000256" key="7">
    <source>
        <dbReference type="ARBA" id="ARBA00023136"/>
    </source>
</evidence>
<name>A0ABT8IKI3_9BACL</name>
<reference evidence="9" key="1">
    <citation type="submission" date="2022-08" db="EMBL/GenBank/DDBJ databases">
        <title>Polycladomyces zharkentsis sp. nov., a novel thermophilic CMC and starch-degrading bacterium isolated from a geothermal spring in Kazakhstan.</title>
        <authorList>
            <person name="Mashzhan A."/>
            <person name="Kistaubaeva A."/>
            <person name="Javier-Lopez R."/>
            <person name="Birkeland N.-K."/>
        </authorList>
    </citation>
    <scope>NUCLEOTIDE SEQUENCE</scope>
    <source>
        <strain evidence="9">KSR 13</strain>
    </source>
</reference>
<proteinExistence type="inferred from homology"/>
<dbReference type="InterPro" id="IPR011606">
    <property type="entry name" value="Brnchd-chn_aa_trnsp_permease"/>
</dbReference>
<keyword evidence="6 8" id="KW-1133">Transmembrane helix</keyword>
<dbReference type="Proteomes" id="UP001174196">
    <property type="component" value="Unassembled WGS sequence"/>
</dbReference>
<evidence type="ECO:0000256" key="8">
    <source>
        <dbReference type="SAM" id="Phobius"/>
    </source>
</evidence>